<keyword evidence="1" id="KW-1185">Reference proteome</keyword>
<proteinExistence type="predicted"/>
<accession>A0A914KX33</accession>
<organism evidence="1 2">
    <name type="scientific">Meloidogyne incognita</name>
    <name type="common">Southern root-knot nematode worm</name>
    <name type="synonym">Oxyuris incognita</name>
    <dbReference type="NCBI Taxonomy" id="6306"/>
    <lineage>
        <taxon>Eukaryota</taxon>
        <taxon>Metazoa</taxon>
        <taxon>Ecdysozoa</taxon>
        <taxon>Nematoda</taxon>
        <taxon>Chromadorea</taxon>
        <taxon>Rhabditida</taxon>
        <taxon>Tylenchina</taxon>
        <taxon>Tylenchomorpha</taxon>
        <taxon>Tylenchoidea</taxon>
        <taxon>Meloidogynidae</taxon>
        <taxon>Meloidogyninae</taxon>
        <taxon>Meloidogyne</taxon>
        <taxon>Meloidogyne incognita group</taxon>
    </lineage>
</organism>
<reference evidence="2" key="1">
    <citation type="submission" date="2022-11" db="UniProtKB">
        <authorList>
            <consortium name="WormBaseParasite"/>
        </authorList>
    </citation>
    <scope>IDENTIFICATION</scope>
</reference>
<dbReference type="AlphaFoldDB" id="A0A914KX33"/>
<sequence>MVQEAEKYRGEDEIQRDCVSAKNGLTSSRQWRMIRWCHNKYSSYMCGRWLCNINSYTETLLRVVFKMSNGLQQIDDDKDERS</sequence>
<protein>
    <submittedName>
        <fullName evidence="2">Uncharacterized protein</fullName>
    </submittedName>
</protein>
<evidence type="ECO:0000313" key="2">
    <source>
        <dbReference type="WBParaSite" id="Minc3s00152g06217"/>
    </source>
</evidence>
<evidence type="ECO:0000313" key="1">
    <source>
        <dbReference type="Proteomes" id="UP000887563"/>
    </source>
</evidence>
<dbReference type="Proteomes" id="UP000887563">
    <property type="component" value="Unplaced"/>
</dbReference>
<name>A0A914KX33_MELIC</name>
<dbReference type="WBParaSite" id="Minc3s00152g06217">
    <property type="protein sequence ID" value="Minc3s00152g06217"/>
    <property type="gene ID" value="Minc3s00152g06217"/>
</dbReference>